<name>A0AAW0WJP4_CHEQU</name>
<keyword evidence="11" id="KW-1185">Reference proteome</keyword>
<dbReference type="Gene3D" id="1.10.3730.20">
    <property type="match status" value="1"/>
</dbReference>
<feature type="non-terminal residue" evidence="10">
    <location>
        <position position="1"/>
    </location>
</feature>
<keyword evidence="5" id="KW-0256">Endoplasmic reticulum</keyword>
<protein>
    <recommendedName>
        <fullName evidence="12">Solute carrier family 35 member B1</fullName>
    </recommendedName>
</protein>
<dbReference type="InterPro" id="IPR037185">
    <property type="entry name" value="EmrE-like"/>
</dbReference>
<evidence type="ECO:0000313" key="11">
    <source>
        <dbReference type="Proteomes" id="UP001445076"/>
    </source>
</evidence>
<dbReference type="Proteomes" id="UP001445076">
    <property type="component" value="Unassembled WGS sequence"/>
</dbReference>
<evidence type="ECO:0000256" key="3">
    <source>
        <dbReference type="ARBA" id="ARBA00022448"/>
    </source>
</evidence>
<evidence type="ECO:0000256" key="8">
    <source>
        <dbReference type="SAM" id="MobiDB-lite"/>
    </source>
</evidence>
<keyword evidence="6 9" id="KW-1133">Transmembrane helix</keyword>
<feature type="region of interest" description="Disordered" evidence="8">
    <location>
        <begin position="1"/>
        <end position="25"/>
    </location>
</feature>
<reference evidence="10 11" key="1">
    <citation type="journal article" date="2024" name="BMC Genomics">
        <title>Genome assembly of redclaw crayfish (Cherax quadricarinatus) provides insights into its immune adaptation and hypoxia tolerance.</title>
        <authorList>
            <person name="Liu Z."/>
            <person name="Zheng J."/>
            <person name="Li H."/>
            <person name="Fang K."/>
            <person name="Wang S."/>
            <person name="He J."/>
            <person name="Zhou D."/>
            <person name="Weng S."/>
            <person name="Chi M."/>
            <person name="Gu Z."/>
            <person name="He J."/>
            <person name="Li F."/>
            <person name="Wang M."/>
        </authorList>
    </citation>
    <scope>NUCLEOTIDE SEQUENCE [LARGE SCALE GENOMIC DNA]</scope>
    <source>
        <strain evidence="10">ZL_2023a</strain>
    </source>
</reference>
<evidence type="ECO:0000256" key="7">
    <source>
        <dbReference type="ARBA" id="ARBA00023136"/>
    </source>
</evidence>
<comment type="similarity">
    <text evidence="2">Belongs to the nucleotide-sugar transporter family. SLC35B subfamily.</text>
</comment>
<comment type="subcellular location">
    <subcellularLocation>
        <location evidence="1">Endoplasmic reticulum membrane</location>
        <topology evidence="1">Multi-pass membrane protein</topology>
    </subcellularLocation>
</comment>
<organism evidence="10 11">
    <name type="scientific">Cherax quadricarinatus</name>
    <name type="common">Australian red claw crayfish</name>
    <dbReference type="NCBI Taxonomy" id="27406"/>
    <lineage>
        <taxon>Eukaryota</taxon>
        <taxon>Metazoa</taxon>
        <taxon>Ecdysozoa</taxon>
        <taxon>Arthropoda</taxon>
        <taxon>Crustacea</taxon>
        <taxon>Multicrustacea</taxon>
        <taxon>Malacostraca</taxon>
        <taxon>Eumalacostraca</taxon>
        <taxon>Eucarida</taxon>
        <taxon>Decapoda</taxon>
        <taxon>Pleocyemata</taxon>
        <taxon>Astacidea</taxon>
        <taxon>Parastacoidea</taxon>
        <taxon>Parastacidae</taxon>
        <taxon>Cherax</taxon>
    </lineage>
</organism>
<dbReference type="PANTHER" id="PTHR10778">
    <property type="entry name" value="SOLUTE CARRIER FAMILY 35 MEMBER B"/>
    <property type="match status" value="1"/>
</dbReference>
<evidence type="ECO:0000256" key="1">
    <source>
        <dbReference type="ARBA" id="ARBA00004477"/>
    </source>
</evidence>
<feature type="transmembrane region" description="Helical" evidence="9">
    <location>
        <begin position="163"/>
        <end position="181"/>
    </location>
</feature>
<proteinExistence type="inferred from homology"/>
<feature type="transmembrane region" description="Helical" evidence="9">
    <location>
        <begin position="111"/>
        <end position="133"/>
    </location>
</feature>
<evidence type="ECO:0000256" key="5">
    <source>
        <dbReference type="ARBA" id="ARBA00022824"/>
    </source>
</evidence>
<evidence type="ECO:0008006" key="12">
    <source>
        <dbReference type="Google" id="ProtNLM"/>
    </source>
</evidence>
<feature type="transmembrane region" description="Helical" evidence="9">
    <location>
        <begin position="193"/>
        <end position="216"/>
    </location>
</feature>
<dbReference type="InterPro" id="IPR013657">
    <property type="entry name" value="SCL35B1-4/HUT1"/>
</dbReference>
<dbReference type="GO" id="GO:0000139">
    <property type="term" value="C:Golgi membrane"/>
    <property type="evidence" value="ECO:0007669"/>
    <property type="project" value="TreeGrafter"/>
</dbReference>
<evidence type="ECO:0000313" key="10">
    <source>
        <dbReference type="EMBL" id="KAK8732405.1"/>
    </source>
</evidence>
<feature type="transmembrane region" description="Helical" evidence="9">
    <location>
        <begin position="237"/>
        <end position="260"/>
    </location>
</feature>
<sequence>KQSRQSRGYWRTTSTIPSPAAHTPAGVMTESDQGLFHRAKFLIYAGGIFFLYFYYGVLQESITRTRYGEEKEKFTYSLALVFFQCIINAIYAKIMGKFALDQGEDTTRRVYYASCSLTYLLAMVSSNMALQWINYPTQVVGKSCKPIPVMVLGVILGRKSYTWKKYVFIFLIVVGVAMFIYKDSKAAAASTGGVVIGLGEVLLLLSLTMDGLTGAVQERMIAESKTKSGHMMLNMNLFSIGYLAIALLVTGEIFTFVSFAQRYPEVLAKMLIFSICSALGQFFIFLMVSDFGPLPCSVVTTTRKFFTVLGSVILFGNTLSPRQWVGTAFVFSGLTLDAVYGKTPKKVLEEVKASKE</sequence>
<dbReference type="Pfam" id="PF08449">
    <property type="entry name" value="UAA"/>
    <property type="match status" value="1"/>
</dbReference>
<feature type="transmembrane region" description="Helical" evidence="9">
    <location>
        <begin position="266"/>
        <end position="288"/>
    </location>
</feature>
<feature type="transmembrane region" description="Helical" evidence="9">
    <location>
        <begin position="41"/>
        <end position="58"/>
    </location>
</feature>
<gene>
    <name evidence="10" type="ORF">OTU49_007077</name>
</gene>
<evidence type="ECO:0000256" key="4">
    <source>
        <dbReference type="ARBA" id="ARBA00022692"/>
    </source>
</evidence>
<accession>A0AAW0WJP4</accession>
<evidence type="ECO:0000256" key="9">
    <source>
        <dbReference type="SAM" id="Phobius"/>
    </source>
</evidence>
<comment type="caution">
    <text evidence="10">The sequence shown here is derived from an EMBL/GenBank/DDBJ whole genome shotgun (WGS) entry which is preliminary data.</text>
</comment>
<dbReference type="GO" id="GO:0005460">
    <property type="term" value="F:UDP-glucose transmembrane transporter activity"/>
    <property type="evidence" value="ECO:0007669"/>
    <property type="project" value="TreeGrafter"/>
</dbReference>
<dbReference type="SUPFAM" id="SSF103481">
    <property type="entry name" value="Multidrug resistance efflux transporter EmrE"/>
    <property type="match status" value="2"/>
</dbReference>
<dbReference type="GO" id="GO:0005789">
    <property type="term" value="C:endoplasmic reticulum membrane"/>
    <property type="evidence" value="ECO:0007669"/>
    <property type="project" value="UniProtKB-SubCell"/>
</dbReference>
<dbReference type="PANTHER" id="PTHR10778:SF10">
    <property type="entry name" value="SOLUTE CARRIER FAMILY 35 MEMBER B1"/>
    <property type="match status" value="1"/>
</dbReference>
<dbReference type="AlphaFoldDB" id="A0AAW0WJP4"/>
<dbReference type="GO" id="GO:0005459">
    <property type="term" value="F:UDP-galactose transmembrane transporter activity"/>
    <property type="evidence" value="ECO:0007669"/>
    <property type="project" value="TreeGrafter"/>
</dbReference>
<evidence type="ECO:0000256" key="6">
    <source>
        <dbReference type="ARBA" id="ARBA00022989"/>
    </source>
</evidence>
<dbReference type="EMBL" id="JARKIK010000057">
    <property type="protein sequence ID" value="KAK8732405.1"/>
    <property type="molecule type" value="Genomic_DNA"/>
</dbReference>
<keyword evidence="3" id="KW-0813">Transport</keyword>
<keyword evidence="4 9" id="KW-0812">Transmembrane</keyword>
<evidence type="ECO:0000256" key="2">
    <source>
        <dbReference type="ARBA" id="ARBA00010694"/>
    </source>
</evidence>
<feature type="transmembrane region" description="Helical" evidence="9">
    <location>
        <begin position="74"/>
        <end position="91"/>
    </location>
</feature>
<keyword evidence="7 9" id="KW-0472">Membrane</keyword>